<protein>
    <recommendedName>
        <fullName evidence="1">HPt domain-containing protein</fullName>
    </recommendedName>
</protein>
<keyword evidence="3" id="KW-1185">Reference proteome</keyword>
<organism evidence="2 3">
    <name type="scientific">Desulfovibrio psychrotolerans</name>
    <dbReference type="NCBI Taxonomy" id="415242"/>
    <lineage>
        <taxon>Bacteria</taxon>
        <taxon>Pseudomonadati</taxon>
        <taxon>Thermodesulfobacteriota</taxon>
        <taxon>Desulfovibrionia</taxon>
        <taxon>Desulfovibrionales</taxon>
        <taxon>Desulfovibrionaceae</taxon>
        <taxon>Desulfovibrio</taxon>
    </lineage>
</organism>
<dbReference type="GO" id="GO:0000160">
    <property type="term" value="P:phosphorelay signal transduction system"/>
    <property type="evidence" value="ECO:0007669"/>
    <property type="project" value="InterPro"/>
</dbReference>
<reference evidence="2 3" key="1">
    <citation type="submission" date="2020-05" db="EMBL/GenBank/DDBJ databases">
        <title>Draft genome sequence of Desulfovibrio psychrotolerans JS1T.</title>
        <authorList>
            <person name="Ueno A."/>
            <person name="Tamazawa S."/>
            <person name="Tamamura S."/>
            <person name="Murakami T."/>
            <person name="Kiyama T."/>
            <person name="Inomata H."/>
            <person name="Amano Y."/>
            <person name="Miyakawa K."/>
            <person name="Tamaki H."/>
            <person name="Naganuma T."/>
            <person name="Kaneko K."/>
        </authorList>
    </citation>
    <scope>NUCLEOTIDE SEQUENCE [LARGE SCALE GENOMIC DNA]</scope>
    <source>
        <strain evidence="2 3">JS1</strain>
    </source>
</reference>
<dbReference type="InterPro" id="IPR036641">
    <property type="entry name" value="HPT_dom_sf"/>
</dbReference>
<dbReference type="RefSeq" id="WP_174408417.1">
    <property type="nucleotide sequence ID" value="NZ_BLVP01000001.1"/>
</dbReference>
<dbReference type="Gene3D" id="1.20.120.160">
    <property type="entry name" value="HPT domain"/>
    <property type="match status" value="1"/>
</dbReference>
<name>A0A7J0BPV4_9BACT</name>
<evidence type="ECO:0000313" key="3">
    <source>
        <dbReference type="Proteomes" id="UP000503820"/>
    </source>
</evidence>
<gene>
    <name evidence="2" type="ORF">DSM19430T_04210</name>
</gene>
<proteinExistence type="predicted"/>
<accession>A0A7J0BPV4</accession>
<dbReference type="Proteomes" id="UP000503820">
    <property type="component" value="Unassembled WGS sequence"/>
</dbReference>
<comment type="caution">
    <text evidence="2">The sequence shown here is derived from an EMBL/GenBank/DDBJ whole genome shotgun (WGS) entry which is preliminary data.</text>
</comment>
<dbReference type="InterPro" id="IPR008207">
    <property type="entry name" value="Sig_transdc_His_kin_Hpt_dom"/>
</dbReference>
<sequence length="112" mass="12147">MQTPSENCKALDREAAMELLGIDRQSLETLIVLFSKELGEWTDFFTTVVGGDTNTIKSKAHRLKSDAANVGAMRVSRAAAALEAACVRDADAVEPCRAALVSALWELHEELV</sequence>
<evidence type="ECO:0000259" key="1">
    <source>
        <dbReference type="Pfam" id="PF01627"/>
    </source>
</evidence>
<feature type="domain" description="HPt" evidence="1">
    <location>
        <begin position="27"/>
        <end position="100"/>
    </location>
</feature>
<dbReference type="EMBL" id="BLVP01000001">
    <property type="protein sequence ID" value="GFM35737.1"/>
    <property type="molecule type" value="Genomic_DNA"/>
</dbReference>
<dbReference type="GO" id="GO:0004672">
    <property type="term" value="F:protein kinase activity"/>
    <property type="evidence" value="ECO:0007669"/>
    <property type="project" value="UniProtKB-ARBA"/>
</dbReference>
<dbReference type="AlphaFoldDB" id="A0A7J0BPV4"/>
<dbReference type="SUPFAM" id="SSF47226">
    <property type="entry name" value="Histidine-containing phosphotransfer domain, HPT domain"/>
    <property type="match status" value="1"/>
</dbReference>
<evidence type="ECO:0000313" key="2">
    <source>
        <dbReference type="EMBL" id="GFM35737.1"/>
    </source>
</evidence>
<dbReference type="Pfam" id="PF01627">
    <property type="entry name" value="Hpt"/>
    <property type="match status" value="1"/>
</dbReference>